<accession>A0A2V1DAB2</accession>
<feature type="transmembrane region" description="Helical" evidence="1">
    <location>
        <begin position="58"/>
        <end position="80"/>
    </location>
</feature>
<evidence type="ECO:0008006" key="4">
    <source>
        <dbReference type="Google" id="ProtNLM"/>
    </source>
</evidence>
<protein>
    <recommendedName>
        <fullName evidence="4">Transmembrane protein</fullName>
    </recommendedName>
</protein>
<keyword evidence="1" id="KW-1133">Transmembrane helix</keyword>
<evidence type="ECO:0000313" key="2">
    <source>
        <dbReference type="EMBL" id="PVH95067.1"/>
    </source>
</evidence>
<keyword evidence="3" id="KW-1185">Reference proteome</keyword>
<gene>
    <name evidence="2" type="ORF">DM02DRAFT_168670</name>
</gene>
<dbReference type="Proteomes" id="UP000244855">
    <property type="component" value="Unassembled WGS sequence"/>
</dbReference>
<dbReference type="EMBL" id="KZ805509">
    <property type="protein sequence ID" value="PVH95067.1"/>
    <property type="molecule type" value="Genomic_DNA"/>
</dbReference>
<proteinExistence type="predicted"/>
<dbReference type="AlphaFoldDB" id="A0A2V1DAB2"/>
<keyword evidence="1" id="KW-0472">Membrane</keyword>
<keyword evidence="1" id="KW-0812">Transmembrane</keyword>
<organism evidence="2 3">
    <name type="scientific">Periconia macrospinosa</name>
    <dbReference type="NCBI Taxonomy" id="97972"/>
    <lineage>
        <taxon>Eukaryota</taxon>
        <taxon>Fungi</taxon>
        <taxon>Dikarya</taxon>
        <taxon>Ascomycota</taxon>
        <taxon>Pezizomycotina</taxon>
        <taxon>Dothideomycetes</taxon>
        <taxon>Pleosporomycetidae</taxon>
        <taxon>Pleosporales</taxon>
        <taxon>Massarineae</taxon>
        <taxon>Periconiaceae</taxon>
        <taxon>Periconia</taxon>
    </lineage>
</organism>
<evidence type="ECO:0000313" key="3">
    <source>
        <dbReference type="Proteomes" id="UP000244855"/>
    </source>
</evidence>
<reference evidence="2 3" key="1">
    <citation type="journal article" date="2018" name="Sci. Rep.">
        <title>Comparative genomics provides insights into the lifestyle and reveals functional heterogeneity of dark septate endophytic fungi.</title>
        <authorList>
            <person name="Knapp D.G."/>
            <person name="Nemeth J.B."/>
            <person name="Barry K."/>
            <person name="Hainaut M."/>
            <person name="Henrissat B."/>
            <person name="Johnson J."/>
            <person name="Kuo A."/>
            <person name="Lim J.H.P."/>
            <person name="Lipzen A."/>
            <person name="Nolan M."/>
            <person name="Ohm R.A."/>
            <person name="Tamas L."/>
            <person name="Grigoriev I.V."/>
            <person name="Spatafora J.W."/>
            <person name="Nagy L.G."/>
            <person name="Kovacs G.M."/>
        </authorList>
    </citation>
    <scope>NUCLEOTIDE SEQUENCE [LARGE SCALE GENOMIC DNA]</scope>
    <source>
        <strain evidence="2 3">DSE2036</strain>
    </source>
</reference>
<name>A0A2V1DAB2_9PLEO</name>
<evidence type="ECO:0000256" key="1">
    <source>
        <dbReference type="SAM" id="Phobius"/>
    </source>
</evidence>
<sequence>MMKTVDDDDNDRGSFSFSHHCMRARSVRWVFLFWYMHGRTRATVREDSEWVCCLLSCFSMFMLFGNVEGVITFLMLCLGWER</sequence>